<dbReference type="AlphaFoldDB" id="A0A2A2CFZ8"/>
<gene>
    <name evidence="1" type="ORF">BTQ06_04430</name>
</gene>
<proteinExistence type="predicted"/>
<sequence>MSNNCCTTSITEGGTLLDARIISSEVVAPVITGGIELDDATAQSLSARLCKLLSSCIANAINDGTFENVTLSHAQLEMAHLVSATLNGAVVFDTAATKSIVDAIGPQLTEHVLRIVSDNRVDDATLFNTTLSGNITLDKVVSQQIAAVVGPLLHTHIFDAIKNNGLDNVSLRDVDIDNVRLSGVVELTDAAKILLHAALSAVIEKQVNTLIATVLADWNIKGNSFSNISGDNLNASNTHLSGTTTISGQVPLDTDARNHLVTQLTDSVKTIAANVFSGSKSEIAAVFQDCDGVPLVPGVRLPSCQDVTNAINSALAQLPALDVISGFKYDEETHVLTLSTTLNNDGGPQSWEVNLDSLGGQTVTDGVTIVGTGVTGNPLKLNITETTTIKAVTKGPELPTAIHGGRAALLGQPDKWIDIGGYLIPAFNKP</sequence>
<name>A0A2A2CFZ8_ECOLX</name>
<protein>
    <submittedName>
        <fullName evidence="1">Uncharacterized protein</fullName>
    </submittedName>
</protein>
<reference evidence="1 2" key="1">
    <citation type="submission" date="2016-12" db="EMBL/GenBank/DDBJ databases">
        <title>Real-Time Genomic Investigation Underlying the Public Health Response to a Shiga Toxin-Producing Escherichia Coli O26:H11 Outbreak in a Nursery.</title>
        <authorList>
            <person name="Ferdous M."/>
            <person name="Moran-Gilad J."/>
            <person name="Rossen J.W."/>
            <person name="Gdalevich M."/>
        </authorList>
    </citation>
    <scope>NUCLEOTIDE SEQUENCE [LARGE SCALE GENOMIC DNA]</scope>
    <source>
        <strain evidence="1 2">STEC 514-2</strain>
    </source>
</reference>
<organism evidence="1 2">
    <name type="scientific">Escherichia coli</name>
    <dbReference type="NCBI Taxonomy" id="562"/>
    <lineage>
        <taxon>Bacteria</taxon>
        <taxon>Pseudomonadati</taxon>
        <taxon>Pseudomonadota</taxon>
        <taxon>Gammaproteobacteria</taxon>
        <taxon>Enterobacterales</taxon>
        <taxon>Enterobacteriaceae</taxon>
        <taxon>Escherichia</taxon>
    </lineage>
</organism>
<comment type="caution">
    <text evidence="1">The sequence shown here is derived from an EMBL/GenBank/DDBJ whole genome shotgun (WGS) entry which is preliminary data.</text>
</comment>
<dbReference type="Proteomes" id="UP000218543">
    <property type="component" value="Unassembled WGS sequence"/>
</dbReference>
<evidence type="ECO:0000313" key="1">
    <source>
        <dbReference type="EMBL" id="PAU25739.1"/>
    </source>
</evidence>
<accession>A0A2A2CFZ8</accession>
<evidence type="ECO:0000313" key="2">
    <source>
        <dbReference type="Proteomes" id="UP000218543"/>
    </source>
</evidence>
<dbReference type="EMBL" id="MRVZ01000012">
    <property type="protein sequence ID" value="PAU25739.1"/>
    <property type="molecule type" value="Genomic_DNA"/>
</dbReference>